<reference evidence="2" key="3">
    <citation type="submission" date="2018-08" db="UniProtKB">
        <authorList>
            <consortium name="EnsemblPlants"/>
        </authorList>
    </citation>
    <scope>IDENTIFICATION</scope>
    <source>
        <strain evidence="2">cv. Bd21</strain>
    </source>
</reference>
<dbReference type="HOGENOM" id="CLU_1162532_0_0_1"/>
<dbReference type="AlphaFoldDB" id="I1HB34"/>
<dbReference type="Gramene" id="KQK02261">
    <property type="protein sequence ID" value="KQK02261"/>
    <property type="gene ID" value="BRADI_2g00440v3"/>
</dbReference>
<evidence type="ECO:0000313" key="2">
    <source>
        <dbReference type="EnsemblPlants" id="KQK02261"/>
    </source>
</evidence>
<evidence type="ECO:0000313" key="3">
    <source>
        <dbReference type="Proteomes" id="UP000008810"/>
    </source>
</evidence>
<dbReference type="EnsemblPlants" id="KQK02261">
    <property type="protein sequence ID" value="KQK02261"/>
    <property type="gene ID" value="BRADI_2g00440v3"/>
</dbReference>
<keyword evidence="3" id="KW-1185">Reference proteome</keyword>
<reference evidence="1" key="2">
    <citation type="submission" date="2017-06" db="EMBL/GenBank/DDBJ databases">
        <title>WGS assembly of Brachypodium distachyon.</title>
        <authorList>
            <consortium name="The International Brachypodium Initiative"/>
            <person name="Lucas S."/>
            <person name="Harmon-Smith M."/>
            <person name="Lail K."/>
            <person name="Tice H."/>
            <person name="Grimwood J."/>
            <person name="Bruce D."/>
            <person name="Barry K."/>
            <person name="Shu S."/>
            <person name="Lindquist E."/>
            <person name="Wang M."/>
            <person name="Pitluck S."/>
            <person name="Vogel J.P."/>
            <person name="Garvin D.F."/>
            <person name="Mockler T.C."/>
            <person name="Schmutz J."/>
            <person name="Rokhsar D."/>
            <person name="Bevan M.W."/>
        </authorList>
    </citation>
    <scope>NUCLEOTIDE SEQUENCE</scope>
    <source>
        <strain evidence="1">Bd21</strain>
    </source>
</reference>
<proteinExistence type="predicted"/>
<reference evidence="1 2" key="1">
    <citation type="journal article" date="2010" name="Nature">
        <title>Genome sequencing and analysis of the model grass Brachypodium distachyon.</title>
        <authorList>
            <consortium name="International Brachypodium Initiative"/>
        </authorList>
    </citation>
    <scope>NUCLEOTIDE SEQUENCE [LARGE SCALE GENOMIC DNA]</scope>
    <source>
        <strain evidence="1 2">Bd21</strain>
    </source>
</reference>
<dbReference type="Pfam" id="PF06533">
    <property type="entry name" value="DUF1110"/>
    <property type="match status" value="1"/>
</dbReference>
<accession>I1HB34</accession>
<dbReference type="eggNOG" id="ENOG502R5I3">
    <property type="taxonomic scope" value="Eukaryota"/>
</dbReference>
<dbReference type="InterPro" id="IPR010535">
    <property type="entry name" value="DUF1110"/>
</dbReference>
<evidence type="ECO:0000313" key="1">
    <source>
        <dbReference type="EMBL" id="KQK02261.1"/>
    </source>
</evidence>
<organism evidence="2">
    <name type="scientific">Brachypodium distachyon</name>
    <name type="common">Purple false brome</name>
    <name type="synonym">Trachynia distachya</name>
    <dbReference type="NCBI Taxonomy" id="15368"/>
    <lineage>
        <taxon>Eukaryota</taxon>
        <taxon>Viridiplantae</taxon>
        <taxon>Streptophyta</taxon>
        <taxon>Embryophyta</taxon>
        <taxon>Tracheophyta</taxon>
        <taxon>Spermatophyta</taxon>
        <taxon>Magnoliopsida</taxon>
        <taxon>Liliopsida</taxon>
        <taxon>Poales</taxon>
        <taxon>Poaceae</taxon>
        <taxon>BOP clade</taxon>
        <taxon>Pooideae</taxon>
        <taxon>Stipodae</taxon>
        <taxon>Brachypodieae</taxon>
        <taxon>Brachypodium</taxon>
    </lineage>
</organism>
<name>I1HB34_BRADI</name>
<dbReference type="PANTHER" id="PTHR35356:SF4">
    <property type="entry name" value="BTR1"/>
    <property type="match status" value="1"/>
</dbReference>
<sequence>MAAEQSQQWRRVFQREVVMALNACRSAPVHVNNASEALQSPSEVLQPRIAQGAAAFTFTRLLRAVESMTRASQYLSQALANMGAADLLARRGCGPVPAEPVANTQRLHDEWLALVRLQGAREHGQDALRVLDNCRGRLCPVDHRLHARRRRPPPWCSAPCPVPGTLPRSPDPQHRRASRTRVFEHIEHDGACFLRRRARRPHPGFLSPSPLFPLPAATSLNRSFRHPQFIVLLSWSRSG</sequence>
<protein>
    <submittedName>
        <fullName evidence="1 2">Uncharacterized protein</fullName>
    </submittedName>
</protein>
<gene>
    <name evidence="1" type="ORF">BRADI_2g00440v3</name>
</gene>
<dbReference type="Proteomes" id="UP000008810">
    <property type="component" value="Chromosome 2"/>
</dbReference>
<dbReference type="PANTHER" id="PTHR35356">
    <property type="entry name" value="OS01G0156300 PROTEIN-RELATED"/>
    <property type="match status" value="1"/>
</dbReference>
<dbReference type="InParanoid" id="I1HB34"/>
<dbReference type="OrthoDB" id="696101at2759"/>
<dbReference type="EMBL" id="CM000881">
    <property type="protein sequence ID" value="KQK02261.1"/>
    <property type="molecule type" value="Genomic_DNA"/>
</dbReference>